<keyword evidence="6" id="KW-1185">Reference proteome</keyword>
<organism evidence="5 6">
    <name type="scientific">Caldimonas aquatica</name>
    <dbReference type="NCBI Taxonomy" id="376175"/>
    <lineage>
        <taxon>Bacteria</taxon>
        <taxon>Pseudomonadati</taxon>
        <taxon>Pseudomonadota</taxon>
        <taxon>Betaproteobacteria</taxon>
        <taxon>Burkholderiales</taxon>
        <taxon>Sphaerotilaceae</taxon>
        <taxon>Caldimonas</taxon>
    </lineage>
</organism>
<dbReference type="PRINTS" id="PR00035">
    <property type="entry name" value="HTHGNTR"/>
</dbReference>
<dbReference type="SMART" id="SM00866">
    <property type="entry name" value="UTRA"/>
    <property type="match status" value="1"/>
</dbReference>
<evidence type="ECO:0000256" key="1">
    <source>
        <dbReference type="ARBA" id="ARBA00023015"/>
    </source>
</evidence>
<dbReference type="Proteomes" id="UP001163266">
    <property type="component" value="Chromosome"/>
</dbReference>
<proteinExistence type="predicted"/>
<keyword evidence="3" id="KW-0804">Transcription</keyword>
<dbReference type="InterPro" id="IPR011663">
    <property type="entry name" value="UTRA"/>
</dbReference>
<keyword evidence="2" id="KW-0238">DNA-binding</keyword>
<name>A0ABY6MR43_9BURK</name>
<dbReference type="InterPro" id="IPR000524">
    <property type="entry name" value="Tscrpt_reg_HTH_GntR"/>
</dbReference>
<evidence type="ECO:0000256" key="2">
    <source>
        <dbReference type="ARBA" id="ARBA00023125"/>
    </source>
</evidence>
<accession>A0ABY6MR43</accession>
<evidence type="ECO:0000313" key="5">
    <source>
        <dbReference type="EMBL" id="UZD54476.1"/>
    </source>
</evidence>
<dbReference type="PANTHER" id="PTHR44846:SF1">
    <property type="entry name" value="MANNOSYL-D-GLYCERATE TRANSPORT_METABOLISM SYSTEM REPRESSOR MNGR-RELATED"/>
    <property type="match status" value="1"/>
</dbReference>
<dbReference type="Pfam" id="PF00392">
    <property type="entry name" value="GntR"/>
    <property type="match status" value="1"/>
</dbReference>
<gene>
    <name evidence="5" type="primary">phnF</name>
    <name evidence="5" type="ORF">OMP39_12530</name>
</gene>
<evidence type="ECO:0000259" key="4">
    <source>
        <dbReference type="PROSITE" id="PS50949"/>
    </source>
</evidence>
<dbReference type="Pfam" id="PF07702">
    <property type="entry name" value="UTRA"/>
    <property type="match status" value="1"/>
</dbReference>
<dbReference type="Gene3D" id="1.10.10.10">
    <property type="entry name" value="Winged helix-like DNA-binding domain superfamily/Winged helix DNA-binding domain"/>
    <property type="match status" value="1"/>
</dbReference>
<dbReference type="RefSeq" id="WP_264892044.1">
    <property type="nucleotide sequence ID" value="NZ_CP110257.1"/>
</dbReference>
<reference evidence="5" key="1">
    <citation type="submission" date="2022-10" db="EMBL/GenBank/DDBJ databases">
        <title>Complete genome sequence of Schlegelella aquatica LMG 23380.</title>
        <authorList>
            <person name="Musilova J."/>
            <person name="Kourilova X."/>
            <person name="Bezdicek M."/>
            <person name="Hermankova K."/>
            <person name="Obruca S."/>
            <person name="Sedlar K."/>
        </authorList>
    </citation>
    <scope>NUCLEOTIDE SEQUENCE</scope>
    <source>
        <strain evidence="5">LMG 23380</strain>
    </source>
</reference>
<dbReference type="InterPro" id="IPR050679">
    <property type="entry name" value="Bact_HTH_transcr_reg"/>
</dbReference>
<sequence>MLHDPALTLAADTEPSLPRWQQIAQALRDDIVAGRFLPGERMPNELVLAERFGVNRHTLRQAVKALADSGFVRVLHGRGTFVRELVLDYALQRRTRLTQNLAESGERAQRELRHAEVVAAGTWAAPLRLQAREKVEVLHTRAIVRGRVIGVSVSAFPWRRFEGVAAAFAQTGSVTASLRRYGVSDYTRARSVVSCRMPTADEADALARPTSAPVLVVDYVNVDAQGVPVEAGTTLFASDAVQLSVSPEDFHAD</sequence>
<dbReference type="SUPFAM" id="SSF64288">
    <property type="entry name" value="Chorismate lyase-like"/>
    <property type="match status" value="1"/>
</dbReference>
<evidence type="ECO:0000313" key="6">
    <source>
        <dbReference type="Proteomes" id="UP001163266"/>
    </source>
</evidence>
<dbReference type="InterPro" id="IPR036390">
    <property type="entry name" value="WH_DNA-bd_sf"/>
</dbReference>
<dbReference type="PANTHER" id="PTHR44846">
    <property type="entry name" value="MANNOSYL-D-GLYCERATE TRANSPORT/METABOLISM SYSTEM REPRESSOR MNGR-RELATED"/>
    <property type="match status" value="1"/>
</dbReference>
<dbReference type="SMART" id="SM00345">
    <property type="entry name" value="HTH_GNTR"/>
    <property type="match status" value="1"/>
</dbReference>
<dbReference type="CDD" id="cd07377">
    <property type="entry name" value="WHTH_GntR"/>
    <property type="match status" value="1"/>
</dbReference>
<dbReference type="Gene3D" id="3.40.1410.10">
    <property type="entry name" value="Chorismate lyase-like"/>
    <property type="match status" value="1"/>
</dbReference>
<dbReference type="SUPFAM" id="SSF46785">
    <property type="entry name" value="Winged helix' DNA-binding domain"/>
    <property type="match status" value="1"/>
</dbReference>
<dbReference type="InterPro" id="IPR036388">
    <property type="entry name" value="WH-like_DNA-bd_sf"/>
</dbReference>
<keyword evidence="1" id="KW-0805">Transcription regulation</keyword>
<dbReference type="PROSITE" id="PS50949">
    <property type="entry name" value="HTH_GNTR"/>
    <property type="match status" value="1"/>
</dbReference>
<feature type="domain" description="HTH gntR-type" evidence="4">
    <location>
        <begin position="17"/>
        <end position="85"/>
    </location>
</feature>
<dbReference type="EMBL" id="CP110257">
    <property type="protein sequence ID" value="UZD54476.1"/>
    <property type="molecule type" value="Genomic_DNA"/>
</dbReference>
<evidence type="ECO:0000256" key="3">
    <source>
        <dbReference type="ARBA" id="ARBA00023163"/>
    </source>
</evidence>
<dbReference type="InterPro" id="IPR012702">
    <property type="entry name" value="CP_lyase_PhnF"/>
</dbReference>
<dbReference type="NCBIfam" id="TIGR02325">
    <property type="entry name" value="C_P_lyase_phnF"/>
    <property type="match status" value="1"/>
</dbReference>
<dbReference type="InterPro" id="IPR028978">
    <property type="entry name" value="Chorismate_lyase_/UTRA_dom_sf"/>
</dbReference>
<protein>
    <submittedName>
        <fullName evidence="5">Phosphonate metabolism transcriptional regulator PhnF</fullName>
    </submittedName>
</protein>